<proteinExistence type="predicted"/>
<evidence type="ECO:0000313" key="4">
    <source>
        <dbReference type="Proteomes" id="UP000234275"/>
    </source>
</evidence>
<dbReference type="PRINTS" id="PR00412">
    <property type="entry name" value="EPOXHYDRLASE"/>
</dbReference>
<dbReference type="GO" id="GO:0016787">
    <property type="term" value="F:hydrolase activity"/>
    <property type="evidence" value="ECO:0007669"/>
    <property type="project" value="UniProtKB-KW"/>
</dbReference>
<keyword evidence="1 3" id="KW-0378">Hydrolase</keyword>
<dbReference type="GeneID" id="36555957"/>
<dbReference type="InterPro" id="IPR050266">
    <property type="entry name" value="AB_hydrolase_sf"/>
</dbReference>
<gene>
    <name evidence="3" type="ORF">P170DRAFT_432428</name>
</gene>
<reference evidence="3 4" key="1">
    <citation type="submission" date="2016-12" db="EMBL/GenBank/DDBJ databases">
        <title>The genomes of Aspergillus section Nigri reveals drivers in fungal speciation.</title>
        <authorList>
            <consortium name="DOE Joint Genome Institute"/>
            <person name="Vesth T.C."/>
            <person name="Nybo J."/>
            <person name="Theobald S."/>
            <person name="Brandl J."/>
            <person name="Frisvad J.C."/>
            <person name="Nielsen K.F."/>
            <person name="Lyhne E.K."/>
            <person name="Kogle M.E."/>
            <person name="Kuo A."/>
            <person name="Riley R."/>
            <person name="Clum A."/>
            <person name="Nolan M."/>
            <person name="Lipzen A."/>
            <person name="Salamov A."/>
            <person name="Henrissat B."/>
            <person name="Wiebenga A."/>
            <person name="De Vries R.P."/>
            <person name="Grigoriev I.V."/>
            <person name="Mortensen U.H."/>
            <person name="Andersen M.R."/>
            <person name="Baker S.E."/>
        </authorList>
    </citation>
    <scope>NUCLEOTIDE SEQUENCE [LARGE SCALE GENOMIC DNA]</scope>
    <source>
        <strain evidence="3 4">IBT 23096</strain>
    </source>
</reference>
<dbReference type="InterPro" id="IPR000073">
    <property type="entry name" value="AB_hydrolase_1"/>
</dbReference>
<accession>A0A2I2GPQ1</accession>
<dbReference type="Proteomes" id="UP000234275">
    <property type="component" value="Unassembled WGS sequence"/>
</dbReference>
<keyword evidence="4" id="KW-1185">Reference proteome</keyword>
<dbReference type="InterPro" id="IPR000639">
    <property type="entry name" value="Epox_hydrolase-like"/>
</dbReference>
<dbReference type="PANTHER" id="PTHR43798:SF31">
    <property type="entry name" value="AB HYDROLASE SUPERFAMILY PROTEIN YCLE"/>
    <property type="match status" value="1"/>
</dbReference>
<dbReference type="Pfam" id="PF12697">
    <property type="entry name" value="Abhydrolase_6"/>
    <property type="match status" value="1"/>
</dbReference>
<dbReference type="RefSeq" id="XP_024710157.1">
    <property type="nucleotide sequence ID" value="XM_024848258.1"/>
</dbReference>
<dbReference type="PANTHER" id="PTHR43798">
    <property type="entry name" value="MONOACYLGLYCEROL LIPASE"/>
    <property type="match status" value="1"/>
</dbReference>
<comment type="caution">
    <text evidence="3">The sequence shown here is derived from an EMBL/GenBank/DDBJ whole genome shotgun (WGS) entry which is preliminary data.</text>
</comment>
<dbReference type="STRING" id="1392250.A0A2I2GPQ1"/>
<dbReference type="SUPFAM" id="SSF53474">
    <property type="entry name" value="alpha/beta-Hydrolases"/>
    <property type="match status" value="1"/>
</dbReference>
<dbReference type="AlphaFoldDB" id="A0A2I2GPQ1"/>
<evidence type="ECO:0000313" key="3">
    <source>
        <dbReference type="EMBL" id="PLB54855.1"/>
    </source>
</evidence>
<evidence type="ECO:0000259" key="2">
    <source>
        <dbReference type="Pfam" id="PF12697"/>
    </source>
</evidence>
<protein>
    <submittedName>
        <fullName evidence="3">Putative alpha/beta hydrolase</fullName>
    </submittedName>
</protein>
<dbReference type="InterPro" id="IPR029058">
    <property type="entry name" value="AB_hydrolase_fold"/>
</dbReference>
<dbReference type="VEuPathDB" id="FungiDB:P170DRAFT_432428"/>
<sequence length="296" mass="32336">MSSLTVNISPETSIHARITRPITPSNKPLLVFLHYWGGSSSTWHKLTSPGSPTTLVTSYPTVALDLRGWGESTGPSDTHAAHYSISALASDVASVLQHIQSNSNTRDLLAHGFLLVGHSMGAKVSLATLSILPAQLLQQLRGLVLVAPAPPTSLELPSEMKDQQKVAYQNEKSIRWTVENVLANAHKLSEQDMDLIIRVSLSGNQLAKEAWPAYGMQEDITENAKRALGLVSYDGFRVRVLVGELDIVEPKERVEDEVVRFFQEIGVGVSLRTVEGVGHLIPLEDPEVVQNEIAHF</sequence>
<dbReference type="Gene3D" id="3.40.50.1820">
    <property type="entry name" value="alpha/beta hydrolase"/>
    <property type="match status" value="1"/>
</dbReference>
<dbReference type="OrthoDB" id="2498029at2759"/>
<dbReference type="GO" id="GO:0016020">
    <property type="term" value="C:membrane"/>
    <property type="evidence" value="ECO:0007669"/>
    <property type="project" value="TreeGrafter"/>
</dbReference>
<feature type="domain" description="AB hydrolase-1" evidence="2">
    <location>
        <begin position="30"/>
        <end position="289"/>
    </location>
</feature>
<evidence type="ECO:0000256" key="1">
    <source>
        <dbReference type="ARBA" id="ARBA00022801"/>
    </source>
</evidence>
<dbReference type="EMBL" id="MSFO01000001">
    <property type="protein sequence ID" value="PLB54855.1"/>
    <property type="molecule type" value="Genomic_DNA"/>
</dbReference>
<organism evidence="3 4">
    <name type="scientific">Aspergillus steynii IBT 23096</name>
    <dbReference type="NCBI Taxonomy" id="1392250"/>
    <lineage>
        <taxon>Eukaryota</taxon>
        <taxon>Fungi</taxon>
        <taxon>Dikarya</taxon>
        <taxon>Ascomycota</taxon>
        <taxon>Pezizomycotina</taxon>
        <taxon>Eurotiomycetes</taxon>
        <taxon>Eurotiomycetidae</taxon>
        <taxon>Eurotiales</taxon>
        <taxon>Aspergillaceae</taxon>
        <taxon>Aspergillus</taxon>
        <taxon>Aspergillus subgen. Circumdati</taxon>
    </lineage>
</organism>
<name>A0A2I2GPQ1_9EURO</name>